<accession>A0A2A9NYK2</accession>
<reference evidence="2 3" key="1">
    <citation type="submission" date="2014-02" db="EMBL/GenBank/DDBJ databases">
        <title>Transposable element dynamics among asymbiotic and ectomycorrhizal Amanita fungi.</title>
        <authorList>
            <consortium name="DOE Joint Genome Institute"/>
            <person name="Hess J."/>
            <person name="Skrede I."/>
            <person name="Wolfe B."/>
            <person name="LaButti K."/>
            <person name="Ohm R.A."/>
            <person name="Grigoriev I.V."/>
            <person name="Pringle A."/>
        </authorList>
    </citation>
    <scope>NUCLEOTIDE SEQUENCE [LARGE SCALE GENOMIC DNA]</scope>
    <source>
        <strain evidence="2 3">SKay4041</strain>
    </source>
</reference>
<name>A0A2A9NYK2_9AGAR</name>
<dbReference type="EMBL" id="KZ301973">
    <property type="protein sequence ID" value="PFH53587.1"/>
    <property type="molecule type" value="Genomic_DNA"/>
</dbReference>
<dbReference type="AlphaFoldDB" id="A0A2A9NYK2"/>
<organism evidence="2 3">
    <name type="scientific">Amanita thiersii Skay4041</name>
    <dbReference type="NCBI Taxonomy" id="703135"/>
    <lineage>
        <taxon>Eukaryota</taxon>
        <taxon>Fungi</taxon>
        <taxon>Dikarya</taxon>
        <taxon>Basidiomycota</taxon>
        <taxon>Agaricomycotina</taxon>
        <taxon>Agaricomycetes</taxon>
        <taxon>Agaricomycetidae</taxon>
        <taxon>Agaricales</taxon>
        <taxon>Pluteineae</taxon>
        <taxon>Amanitaceae</taxon>
        <taxon>Amanita</taxon>
    </lineage>
</organism>
<evidence type="ECO:0000313" key="2">
    <source>
        <dbReference type="EMBL" id="PFH53587.1"/>
    </source>
</evidence>
<proteinExistence type="predicted"/>
<gene>
    <name evidence="2" type="ORF">AMATHDRAFT_1234</name>
</gene>
<keyword evidence="1" id="KW-0175">Coiled coil</keyword>
<feature type="coiled-coil region" evidence="1">
    <location>
        <begin position="18"/>
        <end position="52"/>
    </location>
</feature>
<dbReference type="OrthoDB" id="3010366at2759"/>
<evidence type="ECO:0000313" key="3">
    <source>
        <dbReference type="Proteomes" id="UP000242287"/>
    </source>
</evidence>
<protein>
    <submittedName>
        <fullName evidence="2">Uncharacterized protein</fullName>
    </submittedName>
</protein>
<evidence type="ECO:0000256" key="1">
    <source>
        <dbReference type="SAM" id="Coils"/>
    </source>
</evidence>
<sequence length="94" mass="10622">MHTIQEAQGFLDVAQDIRAERAAELAVIEQQLEQCKKELRILESKMLAARGRVVDADMGIAAMRLLMKEKGFIVDKDSYVLQPPEERLPNNPDS</sequence>
<dbReference type="Proteomes" id="UP000242287">
    <property type="component" value="Unassembled WGS sequence"/>
</dbReference>
<keyword evidence="3" id="KW-1185">Reference proteome</keyword>